<feature type="region of interest" description="Disordered" evidence="3">
    <location>
        <begin position="495"/>
        <end position="514"/>
    </location>
</feature>
<protein>
    <submittedName>
        <fullName evidence="4">SETBP protein</fullName>
    </submittedName>
</protein>
<feature type="region of interest" description="Disordered" evidence="3">
    <location>
        <begin position="245"/>
        <end position="272"/>
    </location>
</feature>
<feature type="compositionally biased region" description="Basic residues" evidence="3">
    <location>
        <begin position="435"/>
        <end position="444"/>
    </location>
</feature>
<dbReference type="Proteomes" id="UP001166052">
    <property type="component" value="Unassembled WGS sequence"/>
</dbReference>
<feature type="compositionally biased region" description="Basic and acidic residues" evidence="3">
    <location>
        <begin position="452"/>
        <end position="462"/>
    </location>
</feature>
<feature type="region of interest" description="Disordered" evidence="3">
    <location>
        <begin position="549"/>
        <end position="568"/>
    </location>
</feature>
<feature type="region of interest" description="Disordered" evidence="3">
    <location>
        <begin position="628"/>
        <end position="649"/>
    </location>
</feature>
<evidence type="ECO:0000256" key="3">
    <source>
        <dbReference type="SAM" id="MobiDB-lite"/>
    </source>
</evidence>
<feature type="compositionally biased region" description="Basic and acidic residues" evidence="3">
    <location>
        <begin position="1193"/>
        <end position="1205"/>
    </location>
</feature>
<sequence length="1552" mass="171902">MEQRELGGPSRPKGGEAEFRPGGSTPNPNNISDGNSGPLPAQGKGVPAGEERVDPEEEDDLGLGRDVDSNSNPDSEKWTPGDGLEEKEFSIKEASFSEGSLKLKIQTTKRAKKPPKSLENYICPPEIRITIKQTGEQKGAKSGKIIKGTEDEKGLPKKKLPCLPQARTNLPTQGAKSNNGTSRKKTPSLNDVTDFGQQVGLSKIYEKSYKPAEQNEGDHQVDFLREAVKPKYQSKNTSHHMEWLTTPAGGSPSQGILVDSESKSGHCKSPATEIGGILPKPQIKKPSGSPSVSQFSTITSQISATSVRAPTMGLVSQAVGQGENTVKTTPTHKDDRGLQELTEQMFGNIKRKYGRKDSMRNLINHSSEAQWNKIIAKETEMKISETITEKEVLEIEKNHDMSHGENTSTGIAQEKDENVLQGSVSIQAEAAGFPGRKRKNRKSLKGQVHFESSSEKVQLESELNEKSDGIVIGLSDSQQTRLNKNELRTPRLAEKDPECEPMGNPEVNTSETTEACKSRLRKPVVVGKLSMFSDLEQPGSKVSEIKHPKLKAKQRWTSNKSKSISIPKDISNPTATIVDPPSAYPITPSSPLYTNTDSLTVITPLKKKRGRPKKQPLLTVETIHEGTSTSPISPIAHEASGTPKKRRKKRSLAKLVHISPSNESPSNQIKLNKKVRNYGVLDKKTIRTINKMKMVKRKNILNEILSCSASSSLVLKSKVPTSSSVSTVASNIESRLGKQINVSKRGTIYIGKKRGRKPRVELQLQQDEHKASEKHPVPVLNMSENPAVPSNPQSTARMPLPITAQLLADKAVGPGGNLSPTTADTTLHELKTMPNLQPISALSTKAPKGLHSSGWKLSPPRLMANSPSHLSEVASLKEVTLSPVSESHSEETIPSDSGIGTDNNSTSDQAEKGPASRRRYSFDFCSLEPSEAAALEASNKAKRGHCPKHGGTVAVETFLAHDALKKQKHRRKRKGLQSRDDLQFLADLEELIGKFQVFRISHRSYTFYHENSYPSIFRVNFDHYYPVPYFPYDPLHYLRRNSEIKSKKRRGRPAKANEPMTKMPFLQGFGYPIASGNYYAPYAMPYTSMPIATSMMNLGYYGQYPTPLYLSHTLGAAASPFMRPAAPPPQFHSGAHMKLTTTAKHKTKHSAHQIPSTGMNNSTSTLVAPKMGSSNLPNVRLHKRKHKHKHKHKDDQQSGSQRDDLGGLFSGAKNSSYLSLLSERLCMSDKEPSLPKHKEKQRLPQNLDTPPRSSKNIFEVDTLSTLSISDTQQWKRTHERVEPVSDFHDPCIRRHFDSTRSRQEPPSDLFGDLQVSGINESSLGGRRRNLESFGVYREQNLAPLKSSKRDKVSQIFDSPGVASAEPSSPLKKRFKRKEIEEIQSEVRKMCTFSKILSTKKNLDHVNKILKAKRLQRQAKTGNNIVKKRRGRPRKQPLLSDEEPTAQMPVLERCVDLPGKKNSRACLPPEPLDFSNQDPIMDAIEAVIHMAREQPKAPTMRGGKRQNKEQEEARSKRPRKCRGNEKEDISNTVRKYGSSGLSSASYPTMHSAH</sequence>
<feature type="compositionally biased region" description="Polar residues" evidence="3">
    <location>
        <begin position="1153"/>
        <end position="1177"/>
    </location>
</feature>
<dbReference type="InterPro" id="IPR017956">
    <property type="entry name" value="AT_hook_DNA-bd_motif"/>
</dbReference>
<evidence type="ECO:0000256" key="1">
    <source>
        <dbReference type="ARBA" id="ARBA00004123"/>
    </source>
</evidence>
<proteinExistence type="predicted"/>
<feature type="region of interest" description="Disordered" evidence="3">
    <location>
        <begin position="1231"/>
        <end position="1255"/>
    </location>
</feature>
<feature type="compositionally biased region" description="Basic and acidic residues" evidence="3">
    <location>
        <begin position="1505"/>
        <end position="1514"/>
    </location>
</feature>
<accession>A0ABS2YX22</accession>
<dbReference type="PANTHER" id="PTHR46147">
    <property type="entry name" value="HISTONE-LYSINE N-METHYLTRANSFERASE ASH1"/>
    <property type="match status" value="1"/>
</dbReference>
<evidence type="ECO:0000256" key="2">
    <source>
        <dbReference type="ARBA" id="ARBA00023242"/>
    </source>
</evidence>
<comment type="caution">
    <text evidence="4">The sequence shown here is derived from an EMBL/GenBank/DDBJ whole genome shotgun (WGS) entry which is preliminary data.</text>
</comment>
<feature type="region of interest" description="Disordered" evidence="3">
    <location>
        <begin position="430"/>
        <end position="462"/>
    </location>
</feature>
<feature type="region of interest" description="Disordered" evidence="3">
    <location>
        <begin position="1420"/>
        <end position="1444"/>
    </location>
</feature>
<feature type="non-terminal residue" evidence="4">
    <location>
        <position position="1552"/>
    </location>
</feature>
<feature type="compositionally biased region" description="Polar residues" evidence="3">
    <location>
        <begin position="166"/>
        <end position="193"/>
    </location>
</feature>
<feature type="region of interest" description="Disordered" evidence="3">
    <location>
        <begin position="133"/>
        <end position="193"/>
    </location>
</feature>
<feature type="compositionally biased region" description="Basic residues" evidence="3">
    <location>
        <begin position="1180"/>
        <end position="1192"/>
    </location>
</feature>
<dbReference type="SMART" id="SM00384">
    <property type="entry name" value="AT_hook"/>
    <property type="match status" value="3"/>
</dbReference>
<feature type="compositionally biased region" description="Basic residues" evidence="3">
    <location>
        <begin position="1425"/>
        <end position="1434"/>
    </location>
</feature>
<feature type="non-terminal residue" evidence="4">
    <location>
        <position position="1"/>
    </location>
</feature>
<organism evidence="4 5">
    <name type="scientific">Polypterus senegalus</name>
    <name type="common">Senegal bichir</name>
    <dbReference type="NCBI Taxonomy" id="55291"/>
    <lineage>
        <taxon>Eukaryota</taxon>
        <taxon>Metazoa</taxon>
        <taxon>Chordata</taxon>
        <taxon>Craniata</taxon>
        <taxon>Vertebrata</taxon>
        <taxon>Euteleostomi</taxon>
        <taxon>Actinopterygii</taxon>
        <taxon>Polypteriformes</taxon>
        <taxon>Polypteridae</taxon>
        <taxon>Polypterus</taxon>
    </lineage>
</organism>
<feature type="compositionally biased region" description="Basic and acidic residues" evidence="3">
    <location>
        <begin position="62"/>
        <end position="91"/>
    </location>
</feature>
<reference evidence="4" key="1">
    <citation type="journal article" date="2021" name="Cell">
        <title>Tracing the genetic footprints of vertebrate landing in non-teleost ray-finned fishes.</title>
        <authorList>
            <person name="Bi X."/>
            <person name="Wang K."/>
            <person name="Yang L."/>
            <person name="Pan H."/>
            <person name="Jiang H."/>
            <person name="Wei Q."/>
            <person name="Fang M."/>
            <person name="Yu H."/>
            <person name="Zhu C."/>
            <person name="Cai Y."/>
            <person name="He Y."/>
            <person name="Gan X."/>
            <person name="Zeng H."/>
            <person name="Yu D."/>
            <person name="Zhu Y."/>
            <person name="Jiang H."/>
            <person name="Qiu Q."/>
            <person name="Yang H."/>
            <person name="Zhang Y.E."/>
            <person name="Wang W."/>
            <person name="Zhu M."/>
            <person name="He S."/>
            <person name="Zhang G."/>
        </authorList>
    </citation>
    <scope>NUCLEOTIDE SEQUENCE</scope>
    <source>
        <strain evidence="4">Bchr_001</strain>
    </source>
</reference>
<feature type="region of interest" description="Disordered" evidence="3">
    <location>
        <begin position="1144"/>
        <end position="1208"/>
    </location>
</feature>
<feature type="compositionally biased region" description="Polar residues" evidence="3">
    <location>
        <begin position="1243"/>
        <end position="1255"/>
    </location>
</feature>
<dbReference type="EMBL" id="JAAWVN010010779">
    <property type="protein sequence ID" value="MBN3291107.1"/>
    <property type="molecule type" value="Genomic_DNA"/>
</dbReference>
<dbReference type="PANTHER" id="PTHR46147:SF2">
    <property type="entry name" value="SET-BINDING PROTEIN"/>
    <property type="match status" value="1"/>
</dbReference>
<comment type="subcellular location">
    <subcellularLocation>
        <location evidence="1">Nucleus</location>
    </subcellularLocation>
</comment>
<feature type="compositionally biased region" description="Polar residues" evidence="3">
    <location>
        <begin position="1538"/>
        <end position="1552"/>
    </location>
</feature>
<feature type="region of interest" description="Disordered" evidence="3">
    <location>
        <begin position="1491"/>
        <end position="1552"/>
    </location>
</feature>
<gene>
    <name evidence="4" type="primary">Setbp1</name>
    <name evidence="4" type="ORF">GTO92_0006566</name>
</gene>
<feature type="compositionally biased region" description="Polar residues" evidence="3">
    <location>
        <begin position="882"/>
        <end position="908"/>
    </location>
</feature>
<name>A0ABS2YX22_POLSE</name>
<feature type="region of interest" description="Disordered" evidence="3">
    <location>
        <begin position="1"/>
        <end position="120"/>
    </location>
</feature>
<keyword evidence="5" id="KW-1185">Reference proteome</keyword>
<feature type="region of interest" description="Disordered" evidence="3">
    <location>
        <begin position="844"/>
        <end position="915"/>
    </location>
</feature>
<evidence type="ECO:0000313" key="5">
    <source>
        <dbReference type="Proteomes" id="UP001166052"/>
    </source>
</evidence>
<feature type="compositionally biased region" description="Polar residues" evidence="3">
    <location>
        <begin position="24"/>
        <end position="35"/>
    </location>
</feature>
<feature type="compositionally biased region" description="Low complexity" evidence="3">
    <location>
        <begin position="558"/>
        <end position="568"/>
    </location>
</feature>
<keyword evidence="2" id="KW-0539">Nucleus</keyword>
<evidence type="ECO:0000313" key="4">
    <source>
        <dbReference type="EMBL" id="MBN3291107.1"/>
    </source>
</evidence>